<protein>
    <recommendedName>
        <fullName evidence="4">PH domain-containing protein</fullName>
    </recommendedName>
</protein>
<feature type="region of interest" description="Disordered" evidence="1">
    <location>
        <begin position="133"/>
        <end position="158"/>
    </location>
</feature>
<reference evidence="2" key="1">
    <citation type="submission" date="2019-10" db="EMBL/GenBank/DDBJ databases">
        <authorList>
            <person name="Zhang R."/>
            <person name="Pan Y."/>
            <person name="Wang J."/>
            <person name="Ma R."/>
            <person name="Yu S."/>
        </authorList>
    </citation>
    <scope>NUCLEOTIDE SEQUENCE</scope>
    <source>
        <strain evidence="2">LA-IB0</strain>
        <tissue evidence="2">Leaf</tissue>
    </source>
</reference>
<dbReference type="EMBL" id="WHWC01000008">
    <property type="protein sequence ID" value="KAG8377393.1"/>
    <property type="molecule type" value="Genomic_DNA"/>
</dbReference>
<evidence type="ECO:0008006" key="4">
    <source>
        <dbReference type="Google" id="ProtNLM"/>
    </source>
</evidence>
<feature type="compositionally biased region" description="Acidic residues" evidence="1">
    <location>
        <begin position="133"/>
        <end position="146"/>
    </location>
</feature>
<evidence type="ECO:0000313" key="2">
    <source>
        <dbReference type="EMBL" id="KAG8377393.1"/>
    </source>
</evidence>
<name>A0AAV6XE37_9LAMI</name>
<dbReference type="Proteomes" id="UP000826271">
    <property type="component" value="Unassembled WGS sequence"/>
</dbReference>
<proteinExistence type="predicted"/>
<comment type="caution">
    <text evidence="2">The sequence shown here is derived from an EMBL/GenBank/DDBJ whole genome shotgun (WGS) entry which is preliminary data.</text>
</comment>
<evidence type="ECO:0000256" key="1">
    <source>
        <dbReference type="SAM" id="MobiDB-lite"/>
    </source>
</evidence>
<keyword evidence="3" id="KW-1185">Reference proteome</keyword>
<dbReference type="AlphaFoldDB" id="A0AAV6XE37"/>
<evidence type="ECO:0000313" key="3">
    <source>
        <dbReference type="Proteomes" id="UP000826271"/>
    </source>
</evidence>
<organism evidence="2 3">
    <name type="scientific">Buddleja alternifolia</name>
    <dbReference type="NCBI Taxonomy" id="168488"/>
    <lineage>
        <taxon>Eukaryota</taxon>
        <taxon>Viridiplantae</taxon>
        <taxon>Streptophyta</taxon>
        <taxon>Embryophyta</taxon>
        <taxon>Tracheophyta</taxon>
        <taxon>Spermatophyta</taxon>
        <taxon>Magnoliopsida</taxon>
        <taxon>eudicotyledons</taxon>
        <taxon>Gunneridae</taxon>
        <taxon>Pentapetalae</taxon>
        <taxon>asterids</taxon>
        <taxon>lamiids</taxon>
        <taxon>Lamiales</taxon>
        <taxon>Scrophulariaceae</taxon>
        <taxon>Buddlejeae</taxon>
        <taxon>Buddleja</taxon>
    </lineage>
</organism>
<sequence>MLKPPYPKNPGEANLRKKGLPHYPLCTEMFSGSVATGACSRSAAMDPIDADDKQEKDVGYMGGSSQSNVESTRLTVLSLAWISFRKWRVPGSYCGGCLDKFMSKMRRKIFLLQSEAERNAWLESFKMSMAEAGEFDPESDSDSENDEEHHPHASQQEIDAQSQFCDAMASIYKRSYSNVSTEWTSKYGWPNMHKWGAIEDEKFLTLSLSMSLYPDADRYYNEAPKHWASIKGIFREDPRQELPLLETDETAGGALDNQIFIPDTSTENSSPPNRILTGLTVRINGNIPLAGRSRQLAPRNVLPWRTAMTNPMWGPLIPIRMP</sequence>
<accession>A0AAV6XE37</accession>
<gene>
    <name evidence="2" type="ORF">BUALT_Bualt08G0028400</name>
</gene>